<proteinExistence type="predicted"/>
<feature type="transmembrane region" description="Helical" evidence="1">
    <location>
        <begin position="104"/>
        <end position="128"/>
    </location>
</feature>
<dbReference type="Gene3D" id="1.10.1760.20">
    <property type="match status" value="1"/>
</dbReference>
<dbReference type="EMBL" id="BLLI01000002">
    <property type="protein sequence ID" value="GFH41577.1"/>
    <property type="molecule type" value="Genomic_DNA"/>
</dbReference>
<evidence type="ECO:0000256" key="1">
    <source>
        <dbReference type="SAM" id="Phobius"/>
    </source>
</evidence>
<reference evidence="2 3" key="1">
    <citation type="submission" date="2020-02" db="EMBL/GenBank/DDBJ databases">
        <title>Draft genome sequence of Lactococcus sp. Hs30E4-3.</title>
        <authorList>
            <person name="Noda S."/>
            <person name="Yuki M."/>
            <person name="Ohkuma M."/>
        </authorList>
    </citation>
    <scope>NUCLEOTIDE SEQUENCE [LARGE SCALE GENOMIC DNA]</scope>
    <source>
        <strain evidence="2 3">Hs30E4-3</strain>
    </source>
</reference>
<accession>A0A6A0BCN5</accession>
<sequence>MTKKNLFTFKISPALFILIPLGVVINYLGGMLKIPLWLESIGTVLSALLAGPIVGAFVGMLNNMIYGLTQNPISFVYALTQIGVGITAGIFARLGYFKKLSTTIFSGMAIGLVSVLISTPLDIIFWGGETGNVWGDKVFDALLSSNQPLWLASFLDELVIGFPDKVLVAVIAFLIYKCLPEKIIVLYEEN</sequence>
<keyword evidence="1" id="KW-0472">Membrane</keyword>
<gene>
    <name evidence="2" type="ORF">Hs30E_01280</name>
</gene>
<comment type="caution">
    <text evidence="2">The sequence shown here is derived from an EMBL/GenBank/DDBJ whole genome shotgun (WGS) entry which is preliminary data.</text>
</comment>
<keyword evidence="1" id="KW-1133">Transmembrane helix</keyword>
<feature type="transmembrane region" description="Helical" evidence="1">
    <location>
        <begin position="41"/>
        <end position="61"/>
    </location>
</feature>
<keyword evidence="3" id="KW-1185">Reference proteome</keyword>
<evidence type="ECO:0000313" key="2">
    <source>
        <dbReference type="EMBL" id="GFH41577.1"/>
    </source>
</evidence>
<dbReference type="AlphaFoldDB" id="A0A6A0BCN5"/>
<dbReference type="Proteomes" id="UP000480303">
    <property type="component" value="Unassembled WGS sequence"/>
</dbReference>
<keyword evidence="1" id="KW-0812">Transmembrane</keyword>
<dbReference type="RefSeq" id="WP_172207181.1">
    <property type="nucleotide sequence ID" value="NZ_BLLI01000002.1"/>
</dbReference>
<feature type="transmembrane region" description="Helical" evidence="1">
    <location>
        <begin position="6"/>
        <end position="29"/>
    </location>
</feature>
<feature type="transmembrane region" description="Helical" evidence="1">
    <location>
        <begin position="73"/>
        <end position="92"/>
    </location>
</feature>
<evidence type="ECO:0000313" key="3">
    <source>
        <dbReference type="Proteomes" id="UP000480303"/>
    </source>
</evidence>
<organism evidence="2 3">
    <name type="scientific">Pseudolactococcus hodotermopsidis</name>
    <dbReference type="NCBI Taxonomy" id="2709157"/>
    <lineage>
        <taxon>Bacteria</taxon>
        <taxon>Bacillati</taxon>
        <taxon>Bacillota</taxon>
        <taxon>Bacilli</taxon>
        <taxon>Lactobacillales</taxon>
        <taxon>Streptococcaceae</taxon>
        <taxon>Pseudolactococcus</taxon>
    </lineage>
</organism>
<name>A0A6A0BCN5_9LACT</name>
<protein>
    <submittedName>
        <fullName evidence="2">Membrane protein</fullName>
    </submittedName>
</protein>